<organism evidence="2 3">
    <name type="scientific">Larinioides sclopetarius</name>
    <dbReference type="NCBI Taxonomy" id="280406"/>
    <lineage>
        <taxon>Eukaryota</taxon>
        <taxon>Metazoa</taxon>
        <taxon>Ecdysozoa</taxon>
        <taxon>Arthropoda</taxon>
        <taxon>Chelicerata</taxon>
        <taxon>Arachnida</taxon>
        <taxon>Araneae</taxon>
        <taxon>Araneomorphae</taxon>
        <taxon>Entelegynae</taxon>
        <taxon>Araneoidea</taxon>
        <taxon>Araneidae</taxon>
        <taxon>Larinioides</taxon>
    </lineage>
</organism>
<protein>
    <submittedName>
        <fullName evidence="2">Uncharacterized protein</fullName>
    </submittedName>
</protein>
<dbReference type="AlphaFoldDB" id="A0AAV2AC99"/>
<comment type="caution">
    <text evidence="2">The sequence shown here is derived from an EMBL/GenBank/DDBJ whole genome shotgun (WGS) entry which is preliminary data.</text>
</comment>
<evidence type="ECO:0000313" key="3">
    <source>
        <dbReference type="Proteomes" id="UP001497382"/>
    </source>
</evidence>
<dbReference type="Proteomes" id="UP001497382">
    <property type="component" value="Unassembled WGS sequence"/>
</dbReference>
<keyword evidence="1" id="KW-1133">Transmembrane helix</keyword>
<accession>A0AAV2AC99</accession>
<reference evidence="2 3" key="1">
    <citation type="submission" date="2024-04" db="EMBL/GenBank/DDBJ databases">
        <authorList>
            <person name="Rising A."/>
            <person name="Reimegard J."/>
            <person name="Sonavane S."/>
            <person name="Akerstrom W."/>
            <person name="Nylinder S."/>
            <person name="Hedman E."/>
            <person name="Kallberg Y."/>
        </authorList>
    </citation>
    <scope>NUCLEOTIDE SEQUENCE [LARGE SCALE GENOMIC DNA]</scope>
</reference>
<keyword evidence="1" id="KW-0812">Transmembrane</keyword>
<gene>
    <name evidence="2" type="ORF">LARSCL_LOCUS11663</name>
</gene>
<feature type="transmembrane region" description="Helical" evidence="1">
    <location>
        <begin position="36"/>
        <end position="54"/>
    </location>
</feature>
<feature type="transmembrane region" description="Helical" evidence="1">
    <location>
        <begin position="75"/>
        <end position="94"/>
    </location>
</feature>
<evidence type="ECO:0000256" key="1">
    <source>
        <dbReference type="SAM" id="Phobius"/>
    </source>
</evidence>
<proteinExistence type="predicted"/>
<sequence>MQQPLFTVRVRDALDIHDQGKGLAEKRAKPKRENSAVGIFKFCFYVCGFFAWPIRLRIKNTLSFQKYNFISDLTFLRHVGAFFLTLFLLTSTQFSTDDAVCYSEFRAMRRFGHLESARLCFKLKLEPQSIYLNHVGIPFRIL</sequence>
<keyword evidence="3" id="KW-1185">Reference proteome</keyword>
<evidence type="ECO:0000313" key="2">
    <source>
        <dbReference type="EMBL" id="CAL1281603.1"/>
    </source>
</evidence>
<dbReference type="EMBL" id="CAXIEN010000146">
    <property type="protein sequence ID" value="CAL1281603.1"/>
    <property type="molecule type" value="Genomic_DNA"/>
</dbReference>
<keyword evidence="1" id="KW-0472">Membrane</keyword>
<name>A0AAV2AC99_9ARAC</name>